<evidence type="ECO:0000313" key="3">
    <source>
        <dbReference type="Proteomes" id="UP000563151"/>
    </source>
</evidence>
<proteinExistence type="predicted"/>
<keyword evidence="1" id="KW-0812">Transmembrane</keyword>
<name>A0A923E9P7_CLOTT</name>
<protein>
    <submittedName>
        <fullName evidence="2">Uncharacterized protein</fullName>
    </submittedName>
</protein>
<keyword evidence="1" id="KW-1133">Transmembrane helix</keyword>
<organism evidence="2 3">
    <name type="scientific">Clostridium tetanomorphum</name>
    <dbReference type="NCBI Taxonomy" id="1553"/>
    <lineage>
        <taxon>Bacteria</taxon>
        <taxon>Bacillati</taxon>
        <taxon>Bacillota</taxon>
        <taxon>Clostridia</taxon>
        <taxon>Eubacteriales</taxon>
        <taxon>Clostridiaceae</taxon>
        <taxon>Clostridium</taxon>
    </lineage>
</organism>
<evidence type="ECO:0000256" key="1">
    <source>
        <dbReference type="SAM" id="Phobius"/>
    </source>
</evidence>
<comment type="caution">
    <text evidence="2">The sequence shown here is derived from an EMBL/GenBank/DDBJ whole genome shotgun (WGS) entry which is preliminary data.</text>
</comment>
<dbReference type="EMBL" id="JAAZWO010000001">
    <property type="protein sequence ID" value="MBC2396378.1"/>
    <property type="molecule type" value="Genomic_DNA"/>
</dbReference>
<evidence type="ECO:0000313" key="2">
    <source>
        <dbReference type="EMBL" id="MBC2396378.1"/>
    </source>
</evidence>
<keyword evidence="1" id="KW-0472">Membrane</keyword>
<keyword evidence="3" id="KW-1185">Reference proteome</keyword>
<dbReference type="Proteomes" id="UP000563151">
    <property type="component" value="Unassembled WGS sequence"/>
</dbReference>
<feature type="transmembrane region" description="Helical" evidence="1">
    <location>
        <begin position="12"/>
        <end position="32"/>
    </location>
</feature>
<sequence length="49" mass="6287">MKKLVRKELNREFNYYFFSLSYYFFSYGYFAYKKINNSFSNEFWKVYNT</sequence>
<reference evidence="2 3" key="1">
    <citation type="submission" date="2020-04" db="EMBL/GenBank/DDBJ databases">
        <title>Genomic insights into acetone-butanol-ethanol (ABE) fermentation by sequencing solventogenic clostridia strains.</title>
        <authorList>
            <person name="Brown S."/>
        </authorList>
    </citation>
    <scope>NUCLEOTIDE SEQUENCE [LARGE SCALE GENOMIC DNA]</scope>
    <source>
        <strain evidence="2 3">DJ011</strain>
    </source>
</reference>
<gene>
    <name evidence="2" type="ORF">HGG79_01115</name>
</gene>
<accession>A0A923E9P7</accession>
<dbReference type="AlphaFoldDB" id="A0A923E9P7"/>
<dbReference type="RefSeq" id="WP_173680057.1">
    <property type="nucleotide sequence ID" value="NZ_JAAZWO010000001.1"/>
</dbReference>